<reference evidence="6" key="1">
    <citation type="submission" date="2022-04" db="EMBL/GenBank/DDBJ databases">
        <title>Genomic mining of Alcaligenes faecalis D334 producing ectoin and derivatives.</title>
        <authorList>
            <person name="Doan V.T."/>
            <person name="Quach N.T."/>
            <person name="Vu T.-H.-N."/>
            <person name="Phi Q.-T."/>
        </authorList>
    </citation>
    <scope>NUCLEOTIDE SEQUENCE</scope>
    <source>
        <strain evidence="6">D334</strain>
    </source>
</reference>
<gene>
    <name evidence="6" type="ORF">MXF72_13020</name>
</gene>
<evidence type="ECO:0000256" key="4">
    <source>
        <dbReference type="RuleBase" id="RU003345"/>
    </source>
</evidence>
<dbReference type="InterPro" id="IPR015590">
    <property type="entry name" value="Aldehyde_DH_dom"/>
</dbReference>
<dbReference type="PROSITE" id="PS00070">
    <property type="entry name" value="ALDEHYDE_DEHYDR_CYS"/>
    <property type="match status" value="1"/>
</dbReference>
<dbReference type="AlphaFoldDB" id="A0AAE9HC13"/>
<dbReference type="Gene3D" id="3.40.605.10">
    <property type="entry name" value="Aldehyde Dehydrogenase, Chain A, domain 1"/>
    <property type="match status" value="1"/>
</dbReference>
<dbReference type="InterPro" id="IPR016163">
    <property type="entry name" value="Ald_DH_C"/>
</dbReference>
<accession>A0AAE9HC13</accession>
<dbReference type="EMBL" id="CP095873">
    <property type="protein sequence ID" value="UPL20337.1"/>
    <property type="molecule type" value="Genomic_DNA"/>
</dbReference>
<evidence type="ECO:0000313" key="6">
    <source>
        <dbReference type="EMBL" id="UPL20337.1"/>
    </source>
</evidence>
<evidence type="ECO:0000313" key="7">
    <source>
        <dbReference type="Proteomes" id="UP000830925"/>
    </source>
</evidence>
<dbReference type="GO" id="GO:0016620">
    <property type="term" value="F:oxidoreductase activity, acting on the aldehyde or oxo group of donors, NAD or NADP as acceptor"/>
    <property type="evidence" value="ECO:0007669"/>
    <property type="project" value="InterPro"/>
</dbReference>
<dbReference type="InterPro" id="IPR016161">
    <property type="entry name" value="Ald_DH/histidinol_DH"/>
</dbReference>
<dbReference type="InterPro" id="IPR016160">
    <property type="entry name" value="Ald_DH_CS_CYS"/>
</dbReference>
<dbReference type="SUPFAM" id="SSF53720">
    <property type="entry name" value="ALDH-like"/>
    <property type="match status" value="1"/>
</dbReference>
<dbReference type="Gene3D" id="3.40.309.10">
    <property type="entry name" value="Aldehyde Dehydrogenase, Chain A, domain 2"/>
    <property type="match status" value="1"/>
</dbReference>
<evidence type="ECO:0000259" key="5">
    <source>
        <dbReference type="Pfam" id="PF00171"/>
    </source>
</evidence>
<dbReference type="PANTHER" id="PTHR11699">
    <property type="entry name" value="ALDEHYDE DEHYDROGENASE-RELATED"/>
    <property type="match status" value="1"/>
</dbReference>
<organism evidence="6 7">
    <name type="scientific">Alcaligenes faecalis</name>
    <dbReference type="NCBI Taxonomy" id="511"/>
    <lineage>
        <taxon>Bacteria</taxon>
        <taxon>Pseudomonadati</taxon>
        <taxon>Pseudomonadota</taxon>
        <taxon>Betaproteobacteria</taxon>
        <taxon>Burkholderiales</taxon>
        <taxon>Alcaligenaceae</taxon>
        <taxon>Alcaligenes</taxon>
    </lineage>
</organism>
<dbReference type="RefSeq" id="WP_247965780.1">
    <property type="nucleotide sequence ID" value="NZ_CP095873.1"/>
</dbReference>
<evidence type="ECO:0000256" key="3">
    <source>
        <dbReference type="PROSITE-ProRule" id="PRU10007"/>
    </source>
</evidence>
<feature type="domain" description="Aldehyde dehydrogenase" evidence="5">
    <location>
        <begin position="41"/>
        <end position="499"/>
    </location>
</feature>
<dbReference type="FunFam" id="3.40.605.10:FF:000007">
    <property type="entry name" value="NAD/NADP-dependent betaine aldehyde dehydrogenase"/>
    <property type="match status" value="1"/>
</dbReference>
<proteinExistence type="inferred from homology"/>
<evidence type="ECO:0000256" key="1">
    <source>
        <dbReference type="ARBA" id="ARBA00009986"/>
    </source>
</evidence>
<sequence>MSVEIELRLDNDYGSLGQSTRSFLDSSHGFQIGGKQVRATSTYALQDPSTGQVFAHAGQARMLDVADAVSAAKKALGGAWSRYRPHQREACLLRLADLLEQHARPLSEIETVCSGRLLQNTLHVDVHYSAHVLRYMAGWATKLSGRTTPLSVPYVPDGELDGFTFREAVGVVAAIVPWNVALGIAIWKIAPALAAGCTIVLKPAPQTPLTALYLAQLALEAGLPEGVLNVVTGSEPEVGVALVRDPDVDMVSFTGSTEVGRQIALDAAGAFKRFSLELGGKSPVIIAQDADLSRAIPQAAWAIFANHGQNCCAGSRLYAHARVFDEVVDGISAIAESITLGAPLDSQSAMGPLVNRAHSQRVLAYVQEGIREGASLRTGGQGLDHPGAYVRPTVLAGVNPQMRVVREEIFGPVLVAASFENDAQAVSLANDSEFGLGASIWSRDLDRVRYMTRKLQAGSVWVNTHNTLDVSLPFGGWKSSGMGHDLSEEAVLAHTRLKSSVHHYLQTDTTDLT</sequence>
<comment type="similarity">
    <text evidence="1 4">Belongs to the aldehyde dehydrogenase family.</text>
</comment>
<keyword evidence="2 4" id="KW-0560">Oxidoreductase</keyword>
<evidence type="ECO:0000256" key="2">
    <source>
        <dbReference type="ARBA" id="ARBA00023002"/>
    </source>
</evidence>
<name>A0AAE9HC13_ALCFA</name>
<dbReference type="Pfam" id="PF00171">
    <property type="entry name" value="Aldedh"/>
    <property type="match status" value="1"/>
</dbReference>
<protein>
    <submittedName>
        <fullName evidence="6">Aldehyde dehydrogenase family protein</fullName>
    </submittedName>
</protein>
<feature type="active site" evidence="3">
    <location>
        <position position="277"/>
    </location>
</feature>
<dbReference type="InterPro" id="IPR016162">
    <property type="entry name" value="Ald_DH_N"/>
</dbReference>
<dbReference type="Proteomes" id="UP000830925">
    <property type="component" value="Chromosome"/>
</dbReference>
<dbReference type="InterPro" id="IPR029510">
    <property type="entry name" value="Ald_DH_CS_GLU"/>
</dbReference>
<dbReference type="PROSITE" id="PS00687">
    <property type="entry name" value="ALDEHYDE_DEHYDR_GLU"/>
    <property type="match status" value="1"/>
</dbReference>
<dbReference type="FunFam" id="3.40.309.10:FF:000012">
    <property type="entry name" value="Betaine aldehyde dehydrogenase"/>
    <property type="match status" value="1"/>
</dbReference>